<feature type="region of interest" description="Disordered" evidence="1">
    <location>
        <begin position="332"/>
        <end position="362"/>
    </location>
</feature>
<proteinExistence type="predicted"/>
<feature type="compositionally biased region" description="Basic residues" evidence="1">
    <location>
        <begin position="398"/>
        <end position="411"/>
    </location>
</feature>
<dbReference type="CDD" id="cd00170">
    <property type="entry name" value="SEC14"/>
    <property type="match status" value="1"/>
</dbReference>
<evidence type="ECO:0000313" key="3">
    <source>
        <dbReference type="EMBL" id="KAH0820947.1"/>
    </source>
</evidence>
<dbReference type="AlphaFoldDB" id="A0A8J6HVA5"/>
<dbReference type="Proteomes" id="UP000719412">
    <property type="component" value="Unassembled WGS sequence"/>
</dbReference>
<sequence length="425" mass="49118">MTIRKFAQYQERFDELDSLRVDETLRPQKLNNDELLGFYGNFKNIYGKVLHTLLVLHEMTSVLFQLGGVTEEDEKTESTVDQDVQVVRKWLQTQSHLPEVMENIKIRNFLTLNKCSIEKTKQKIDMYYTIRSVTPEVYEKTNPKLPHMQLLMDTIYCCVHPKLVQGLYRVYFIKAKKPNTFTLSAFGMHCLNIYEVRLHEDRLKGDIIVFDMSTFTFADLAGLNPVLLAKQAVSFEKVYSMRVKQIYIVNGPSYVAQLLALLKAVVNPKIFNRIEVCRDESVLKNLMPRDDLPKDYGGDGPSLEELNEMVRQKLAQYQDRFDQLDKLKVDENLRPKKLNNDEGGGRKSDTLPTTTARSAGFKSRPPMDVVLCSYCVVQKGEERVGVGGRGKYPGPLPHHLRKKKEERRRKKQLADHKVPDIGQEW</sequence>
<dbReference type="Gene3D" id="3.40.525.10">
    <property type="entry name" value="CRAL-TRIO lipid binding domain"/>
    <property type="match status" value="1"/>
</dbReference>
<feature type="domain" description="CRAL-TRIO" evidence="2">
    <location>
        <begin position="208"/>
        <end position="304"/>
    </location>
</feature>
<dbReference type="InterPro" id="IPR036273">
    <property type="entry name" value="CRAL/TRIO_N_dom_sf"/>
</dbReference>
<keyword evidence="4" id="KW-1185">Reference proteome</keyword>
<dbReference type="Pfam" id="PF00650">
    <property type="entry name" value="CRAL_TRIO"/>
    <property type="match status" value="1"/>
</dbReference>
<dbReference type="PANTHER" id="PTHR10174">
    <property type="entry name" value="ALPHA-TOCOPHEROL TRANSFER PROTEIN-RELATED"/>
    <property type="match status" value="1"/>
</dbReference>
<dbReference type="InterPro" id="IPR001251">
    <property type="entry name" value="CRAL-TRIO_dom"/>
</dbReference>
<name>A0A8J6HVA5_TENMO</name>
<dbReference type="PROSITE" id="PS50191">
    <property type="entry name" value="CRAL_TRIO"/>
    <property type="match status" value="1"/>
</dbReference>
<dbReference type="EMBL" id="JABDTM020010080">
    <property type="protein sequence ID" value="KAH0820947.1"/>
    <property type="molecule type" value="Genomic_DNA"/>
</dbReference>
<dbReference type="SUPFAM" id="SSF52087">
    <property type="entry name" value="CRAL/TRIO domain"/>
    <property type="match status" value="1"/>
</dbReference>
<dbReference type="InterPro" id="IPR036865">
    <property type="entry name" value="CRAL-TRIO_dom_sf"/>
</dbReference>
<dbReference type="Gene3D" id="1.20.5.1200">
    <property type="entry name" value="Alpha-tocopherol transfer"/>
    <property type="match status" value="1"/>
</dbReference>
<comment type="caution">
    <text evidence="3">The sequence shown here is derived from an EMBL/GenBank/DDBJ whole genome shotgun (WGS) entry which is preliminary data.</text>
</comment>
<feature type="region of interest" description="Disordered" evidence="1">
    <location>
        <begin position="384"/>
        <end position="425"/>
    </location>
</feature>
<evidence type="ECO:0000256" key="1">
    <source>
        <dbReference type="SAM" id="MobiDB-lite"/>
    </source>
</evidence>
<evidence type="ECO:0000313" key="4">
    <source>
        <dbReference type="Proteomes" id="UP000719412"/>
    </source>
</evidence>
<protein>
    <recommendedName>
        <fullName evidence="2">CRAL-TRIO domain-containing protein</fullName>
    </recommendedName>
</protein>
<feature type="compositionally biased region" description="Basic and acidic residues" evidence="1">
    <location>
        <begin position="332"/>
        <end position="349"/>
    </location>
</feature>
<reference evidence="3" key="1">
    <citation type="journal article" date="2020" name="J Insects Food Feed">
        <title>The yellow mealworm (Tenebrio molitor) genome: a resource for the emerging insects as food and feed industry.</title>
        <authorList>
            <person name="Eriksson T."/>
            <person name="Andere A."/>
            <person name="Kelstrup H."/>
            <person name="Emery V."/>
            <person name="Picard C."/>
        </authorList>
    </citation>
    <scope>NUCLEOTIDE SEQUENCE</scope>
    <source>
        <strain evidence="3">Stoneville</strain>
        <tissue evidence="3">Whole head</tissue>
    </source>
</reference>
<dbReference type="PANTHER" id="PTHR10174:SF222">
    <property type="entry name" value="GH10083P-RELATED"/>
    <property type="match status" value="1"/>
</dbReference>
<evidence type="ECO:0000259" key="2">
    <source>
        <dbReference type="PROSITE" id="PS50191"/>
    </source>
</evidence>
<reference evidence="3" key="2">
    <citation type="submission" date="2021-08" db="EMBL/GenBank/DDBJ databases">
        <authorList>
            <person name="Eriksson T."/>
        </authorList>
    </citation>
    <scope>NUCLEOTIDE SEQUENCE</scope>
    <source>
        <strain evidence="3">Stoneville</strain>
        <tissue evidence="3">Whole head</tissue>
    </source>
</reference>
<dbReference type="GO" id="GO:1902936">
    <property type="term" value="F:phosphatidylinositol bisphosphate binding"/>
    <property type="evidence" value="ECO:0007669"/>
    <property type="project" value="TreeGrafter"/>
</dbReference>
<dbReference type="SUPFAM" id="SSF46938">
    <property type="entry name" value="CRAL/TRIO N-terminal domain"/>
    <property type="match status" value="1"/>
</dbReference>
<accession>A0A8J6HVA5</accession>
<dbReference type="GO" id="GO:0016020">
    <property type="term" value="C:membrane"/>
    <property type="evidence" value="ECO:0007669"/>
    <property type="project" value="TreeGrafter"/>
</dbReference>
<organism evidence="3 4">
    <name type="scientific">Tenebrio molitor</name>
    <name type="common">Yellow mealworm beetle</name>
    <dbReference type="NCBI Taxonomy" id="7067"/>
    <lineage>
        <taxon>Eukaryota</taxon>
        <taxon>Metazoa</taxon>
        <taxon>Ecdysozoa</taxon>
        <taxon>Arthropoda</taxon>
        <taxon>Hexapoda</taxon>
        <taxon>Insecta</taxon>
        <taxon>Pterygota</taxon>
        <taxon>Neoptera</taxon>
        <taxon>Endopterygota</taxon>
        <taxon>Coleoptera</taxon>
        <taxon>Polyphaga</taxon>
        <taxon>Cucujiformia</taxon>
        <taxon>Tenebrionidae</taxon>
        <taxon>Tenebrio</taxon>
    </lineage>
</organism>
<gene>
    <name evidence="3" type="ORF">GEV33_001844</name>
</gene>